<evidence type="ECO:0000259" key="2">
    <source>
        <dbReference type="PROSITE" id="PS50006"/>
    </source>
</evidence>
<accession>A0A0S7BMA5</accession>
<dbReference type="InterPro" id="IPR050923">
    <property type="entry name" value="Cell_Proc_Reg/RNA_Proc"/>
</dbReference>
<dbReference type="SMART" id="SM00240">
    <property type="entry name" value="FHA"/>
    <property type="match status" value="1"/>
</dbReference>
<dbReference type="Pfam" id="PF00498">
    <property type="entry name" value="FHA"/>
    <property type="match status" value="1"/>
</dbReference>
<keyword evidence="1" id="KW-0812">Transmembrane</keyword>
<gene>
    <name evidence="3" type="ORF">LARV_02912</name>
</gene>
<evidence type="ECO:0000256" key="1">
    <source>
        <dbReference type="SAM" id="Phobius"/>
    </source>
</evidence>
<dbReference type="Gene3D" id="2.60.200.20">
    <property type="match status" value="1"/>
</dbReference>
<evidence type="ECO:0000313" key="3">
    <source>
        <dbReference type="EMBL" id="GAP15131.1"/>
    </source>
</evidence>
<dbReference type="Proteomes" id="UP000055060">
    <property type="component" value="Unassembled WGS sequence"/>
</dbReference>
<keyword evidence="1" id="KW-0472">Membrane</keyword>
<dbReference type="RefSeq" id="WP_075074328.1">
    <property type="nucleotide sequence ID" value="NZ_DF967972.1"/>
</dbReference>
<evidence type="ECO:0000313" key="4">
    <source>
        <dbReference type="Proteomes" id="UP000055060"/>
    </source>
</evidence>
<keyword evidence="1" id="KW-1133">Transmembrane helix</keyword>
<dbReference type="PANTHER" id="PTHR23308">
    <property type="entry name" value="NUCLEAR INHIBITOR OF PROTEIN PHOSPHATASE-1"/>
    <property type="match status" value="1"/>
</dbReference>
<feature type="transmembrane region" description="Helical" evidence="1">
    <location>
        <begin position="7"/>
        <end position="29"/>
    </location>
</feature>
<dbReference type="InterPro" id="IPR000253">
    <property type="entry name" value="FHA_dom"/>
</dbReference>
<dbReference type="SUPFAM" id="SSF49879">
    <property type="entry name" value="SMAD/FHA domain"/>
    <property type="match status" value="1"/>
</dbReference>
<name>A0A0S7BMA5_9CHLR</name>
<dbReference type="PROSITE" id="PS50006">
    <property type="entry name" value="FHA_DOMAIN"/>
    <property type="match status" value="1"/>
</dbReference>
<dbReference type="AlphaFoldDB" id="A0A0S7BMA5"/>
<dbReference type="InterPro" id="IPR008984">
    <property type="entry name" value="SMAD_FHA_dom_sf"/>
</dbReference>
<dbReference type="STRING" id="360412.LARV_02912"/>
<feature type="domain" description="FHA" evidence="2">
    <location>
        <begin position="67"/>
        <end position="116"/>
    </location>
</feature>
<organism evidence="3">
    <name type="scientific">Longilinea arvoryzae</name>
    <dbReference type="NCBI Taxonomy" id="360412"/>
    <lineage>
        <taxon>Bacteria</taxon>
        <taxon>Bacillati</taxon>
        <taxon>Chloroflexota</taxon>
        <taxon>Anaerolineae</taxon>
        <taxon>Anaerolineales</taxon>
        <taxon>Anaerolineaceae</taxon>
        <taxon>Longilinea</taxon>
    </lineage>
</organism>
<dbReference type="EMBL" id="DF967972">
    <property type="protein sequence ID" value="GAP15131.1"/>
    <property type="molecule type" value="Genomic_DNA"/>
</dbReference>
<protein>
    <submittedName>
        <fullName evidence="3">Protein containg FOG: FHA domain</fullName>
    </submittedName>
</protein>
<proteinExistence type="predicted"/>
<dbReference type="CDD" id="cd00060">
    <property type="entry name" value="FHA"/>
    <property type="match status" value="1"/>
</dbReference>
<reference evidence="3" key="1">
    <citation type="submission" date="2015-07" db="EMBL/GenBank/DDBJ databases">
        <title>Draft Genome Sequences of Anaerolinea thermolimosa IMO-1, Bellilinea caldifistulae GOMI-1, Leptolinea tardivitalis YMTK-2, Levilinea saccharolytica KIBI-1,Longilinea arvoryzae KOME-1, Previously Described as Members of the Anaerolineaceae (Chloroflexi).</title>
        <authorList>
            <person name="Sekiguchi Y."/>
            <person name="Ohashi A."/>
            <person name="Matsuura N."/>
            <person name="Tourlousse M.D."/>
        </authorList>
    </citation>
    <scope>NUCLEOTIDE SEQUENCE [LARGE SCALE GENOMIC DNA]</scope>
    <source>
        <strain evidence="3">KOME-1</strain>
    </source>
</reference>
<keyword evidence="4" id="KW-1185">Reference proteome</keyword>
<sequence length="143" mass="16405">MSAFIVLFLRLVLAISLYVFLIWALYTLWRDFRAQTQLVTSREIPALVLALDQDEITIDEKFTQPEVIIGRDPATTFPINDETVSAHHARMSYYKKQWWLEDLHSTNGSFLNDERVISPVVVTSGDIVRCGQAEVLVTILYKS</sequence>